<protein>
    <recommendedName>
        <fullName evidence="4">Endonuclease/exonuclease/phosphatase domain-containing protein</fullName>
    </recommendedName>
</protein>
<dbReference type="AlphaFoldDB" id="T1FI08"/>
<organism evidence="2 3">
    <name type="scientific">Helobdella robusta</name>
    <name type="common">Californian leech</name>
    <dbReference type="NCBI Taxonomy" id="6412"/>
    <lineage>
        <taxon>Eukaryota</taxon>
        <taxon>Metazoa</taxon>
        <taxon>Spiralia</taxon>
        <taxon>Lophotrochozoa</taxon>
        <taxon>Annelida</taxon>
        <taxon>Clitellata</taxon>
        <taxon>Hirudinea</taxon>
        <taxon>Rhynchobdellida</taxon>
        <taxon>Glossiphoniidae</taxon>
        <taxon>Helobdella</taxon>
    </lineage>
</organism>
<dbReference type="EnsemblMetazoa" id="HelroT182276">
    <property type="protein sequence ID" value="HelroP182276"/>
    <property type="gene ID" value="HelroG182276"/>
</dbReference>
<dbReference type="PANTHER" id="PTHR23227:SF67">
    <property type="entry name" value="CRANIOFACIAL DEVELOPMENT PROTEIN 2-LIKE"/>
    <property type="match status" value="1"/>
</dbReference>
<dbReference type="Gene3D" id="3.60.10.10">
    <property type="entry name" value="Endonuclease/exonuclease/phosphatase"/>
    <property type="match status" value="1"/>
</dbReference>
<dbReference type="CTD" id="20208457"/>
<dbReference type="Proteomes" id="UP000015101">
    <property type="component" value="Unassembled WGS sequence"/>
</dbReference>
<evidence type="ECO:0008006" key="4">
    <source>
        <dbReference type="Google" id="ProtNLM"/>
    </source>
</evidence>
<dbReference type="HOGENOM" id="CLU_133462_0_0_1"/>
<dbReference type="OrthoDB" id="6146826at2759"/>
<dbReference type="GeneID" id="20208457"/>
<dbReference type="KEGG" id="hro:HELRODRAFT_182276"/>
<dbReference type="STRING" id="6412.T1FI08"/>
<sequence length="171" mass="20094">MRRVLCRKQDGNQMVPLSLGITSCSGMTKRESKMEWESLYGNHWHKMYWRRFWNTLSDAARKTPSLEIPLICGDINGHIGDKANMFHGVHGGFGYGCQNEDSVRILEFAENHELSLLNFYFKKRGEHLITYKNGMSCTQIDFIVVRQHRRLFRNTKFIEKCRSDLSRTWSI</sequence>
<gene>
    <name evidence="2" type="primary">20208457</name>
    <name evidence="1" type="ORF">HELRODRAFT_182276</name>
</gene>
<reference evidence="3" key="1">
    <citation type="submission" date="2012-12" db="EMBL/GenBank/DDBJ databases">
        <authorList>
            <person name="Hellsten U."/>
            <person name="Grimwood J."/>
            <person name="Chapman J.A."/>
            <person name="Shapiro H."/>
            <person name="Aerts A."/>
            <person name="Otillar R.P."/>
            <person name="Terry A.Y."/>
            <person name="Boore J.L."/>
            <person name="Simakov O."/>
            <person name="Marletaz F."/>
            <person name="Cho S.-J."/>
            <person name="Edsinger-Gonzales E."/>
            <person name="Havlak P."/>
            <person name="Kuo D.-H."/>
            <person name="Larsson T."/>
            <person name="Lv J."/>
            <person name="Arendt D."/>
            <person name="Savage R."/>
            <person name="Osoegawa K."/>
            <person name="de Jong P."/>
            <person name="Lindberg D.R."/>
            <person name="Seaver E.C."/>
            <person name="Weisblat D.A."/>
            <person name="Putnam N.H."/>
            <person name="Grigoriev I.V."/>
            <person name="Rokhsar D.S."/>
        </authorList>
    </citation>
    <scope>NUCLEOTIDE SEQUENCE</scope>
</reference>
<proteinExistence type="predicted"/>
<evidence type="ECO:0000313" key="1">
    <source>
        <dbReference type="EMBL" id="ESN91048.1"/>
    </source>
</evidence>
<accession>T1FI08</accession>
<reference evidence="2" key="3">
    <citation type="submission" date="2015-06" db="UniProtKB">
        <authorList>
            <consortium name="EnsemblMetazoa"/>
        </authorList>
    </citation>
    <scope>IDENTIFICATION</scope>
</reference>
<name>T1FI08_HELRO</name>
<dbReference type="InterPro" id="IPR036691">
    <property type="entry name" value="Endo/exonu/phosph_ase_sf"/>
</dbReference>
<dbReference type="PANTHER" id="PTHR23227">
    <property type="entry name" value="BUCENTAUR RELATED"/>
    <property type="match status" value="1"/>
</dbReference>
<dbReference type="EMBL" id="AMQM01008126">
    <property type="status" value="NOT_ANNOTATED_CDS"/>
    <property type="molecule type" value="Genomic_DNA"/>
</dbReference>
<dbReference type="EMBL" id="AMQM01008125">
    <property type="status" value="NOT_ANNOTATED_CDS"/>
    <property type="molecule type" value="Genomic_DNA"/>
</dbReference>
<dbReference type="RefSeq" id="XP_009030827.1">
    <property type="nucleotide sequence ID" value="XM_009032579.1"/>
</dbReference>
<evidence type="ECO:0000313" key="2">
    <source>
        <dbReference type="EnsemblMetazoa" id="HelroP182276"/>
    </source>
</evidence>
<dbReference type="PROSITE" id="PS51257">
    <property type="entry name" value="PROKAR_LIPOPROTEIN"/>
    <property type="match status" value="1"/>
</dbReference>
<reference evidence="1 3" key="2">
    <citation type="journal article" date="2013" name="Nature">
        <title>Insights into bilaterian evolution from three spiralian genomes.</title>
        <authorList>
            <person name="Simakov O."/>
            <person name="Marletaz F."/>
            <person name="Cho S.J."/>
            <person name="Edsinger-Gonzales E."/>
            <person name="Havlak P."/>
            <person name="Hellsten U."/>
            <person name="Kuo D.H."/>
            <person name="Larsson T."/>
            <person name="Lv J."/>
            <person name="Arendt D."/>
            <person name="Savage R."/>
            <person name="Osoegawa K."/>
            <person name="de Jong P."/>
            <person name="Grimwood J."/>
            <person name="Chapman J.A."/>
            <person name="Shapiro H."/>
            <person name="Aerts A."/>
            <person name="Otillar R.P."/>
            <person name="Terry A.Y."/>
            <person name="Boore J.L."/>
            <person name="Grigoriev I.V."/>
            <person name="Lindberg D.R."/>
            <person name="Seaver E.C."/>
            <person name="Weisblat D.A."/>
            <person name="Putnam N.H."/>
            <person name="Rokhsar D.S."/>
        </authorList>
    </citation>
    <scope>NUCLEOTIDE SEQUENCE</scope>
</reference>
<dbReference type="InterPro" id="IPR027124">
    <property type="entry name" value="Swc5/CFDP1/2"/>
</dbReference>
<evidence type="ECO:0000313" key="3">
    <source>
        <dbReference type="Proteomes" id="UP000015101"/>
    </source>
</evidence>
<keyword evidence="3" id="KW-1185">Reference proteome</keyword>
<dbReference type="InParanoid" id="T1FI08"/>
<dbReference type="EMBL" id="KB097727">
    <property type="protein sequence ID" value="ESN91048.1"/>
    <property type="molecule type" value="Genomic_DNA"/>
</dbReference>